<dbReference type="AlphaFoldDB" id="A0A1G8HJB4"/>
<evidence type="ECO:0000313" key="1">
    <source>
        <dbReference type="EMBL" id="SDI06540.1"/>
    </source>
</evidence>
<name>A0A1G8HJB4_9PSED</name>
<gene>
    <name evidence="1" type="ORF">SAMN05216272_105257</name>
</gene>
<accession>A0A1G8HJB4</accession>
<protein>
    <recommendedName>
        <fullName evidence="3">Abi-like protein</fullName>
    </recommendedName>
</protein>
<proteinExistence type="predicted"/>
<sequence length="351" mass="40049">MAECQAPFSYTNQSMSSLEAELSPKRFWVYFQRSGHNRSHAFQLYLYNARLAKSFLFPLHILEIVIRNAIDDVFSSEFTIDWHIDGSFLGLLNPESHNSLQSVVSRFPAASKDTLISRISFDFWSNLFRPEYDRSIWQTRMRKLFPNNPTLTRASFHPVISRMNWVRNRIAHHEQILSLNCSQEHQTILDVVSYRSHDAADWLKCHSTVPQILRTYPNINGGTGPAVKDRCDNSFARVKDRVSLEEAMQHLRTKSFLLAEDDNGAPKAIIDWDFVAQFIADNLHGGMIDLTEHTLASAIAHTGAAGCFTNLSEDDSLISLGQVFKKNIRLALVLDQRSEPVGVIAKAHRRY</sequence>
<dbReference type="STRING" id="428992.SAMN05216272_105257"/>
<keyword evidence="2" id="KW-1185">Reference proteome</keyword>
<dbReference type="Proteomes" id="UP000199636">
    <property type="component" value="Unassembled WGS sequence"/>
</dbReference>
<dbReference type="EMBL" id="FNDS01000005">
    <property type="protein sequence ID" value="SDI06540.1"/>
    <property type="molecule type" value="Genomic_DNA"/>
</dbReference>
<evidence type="ECO:0000313" key="2">
    <source>
        <dbReference type="Proteomes" id="UP000199636"/>
    </source>
</evidence>
<organism evidence="1 2">
    <name type="scientific">Pseudomonas panipatensis</name>
    <dbReference type="NCBI Taxonomy" id="428992"/>
    <lineage>
        <taxon>Bacteria</taxon>
        <taxon>Pseudomonadati</taxon>
        <taxon>Pseudomonadota</taxon>
        <taxon>Gammaproteobacteria</taxon>
        <taxon>Pseudomonadales</taxon>
        <taxon>Pseudomonadaceae</taxon>
        <taxon>Pseudomonas</taxon>
    </lineage>
</organism>
<evidence type="ECO:0008006" key="3">
    <source>
        <dbReference type="Google" id="ProtNLM"/>
    </source>
</evidence>
<reference evidence="2" key="1">
    <citation type="submission" date="2016-10" db="EMBL/GenBank/DDBJ databases">
        <authorList>
            <person name="Varghese N."/>
            <person name="Submissions S."/>
        </authorList>
    </citation>
    <scope>NUCLEOTIDE SEQUENCE [LARGE SCALE GENOMIC DNA]</scope>
    <source>
        <strain evidence="2">CCM 7469</strain>
    </source>
</reference>